<evidence type="ECO:0000313" key="14">
    <source>
        <dbReference type="Proteomes" id="UP000046395"/>
    </source>
</evidence>
<comment type="function">
    <text evidence="1">Accessory subunit of the mitochondrial membrane respiratory chain NADH dehydrogenase (Complex I), that is believed not to be involved in catalysis. Complex I functions in the transfer of electrons from NADH to the respiratory chain. The immediate electron acceptor for the enzyme is believed to be ubiquinone.</text>
</comment>
<comment type="similarity">
    <text evidence="3">Belongs to the complex I NDUFA2 subunit family.</text>
</comment>
<evidence type="ECO:0000256" key="2">
    <source>
        <dbReference type="ARBA" id="ARBA00004443"/>
    </source>
</evidence>
<dbReference type="Proteomes" id="UP000046395">
    <property type="component" value="Unassembled WGS sequence"/>
</dbReference>
<evidence type="ECO:0000256" key="8">
    <source>
        <dbReference type="ARBA" id="ARBA00022982"/>
    </source>
</evidence>
<accession>A0A5S6QXD6</accession>
<keyword evidence="10" id="KW-0472">Membrane</keyword>
<dbReference type="SUPFAM" id="SSF52833">
    <property type="entry name" value="Thioredoxin-like"/>
    <property type="match status" value="1"/>
</dbReference>
<proteinExistence type="inferred from homology"/>
<evidence type="ECO:0000256" key="7">
    <source>
        <dbReference type="ARBA" id="ARBA00022792"/>
    </source>
</evidence>
<evidence type="ECO:0000256" key="12">
    <source>
        <dbReference type="ARBA" id="ARBA00032513"/>
    </source>
</evidence>
<evidence type="ECO:0000259" key="13">
    <source>
        <dbReference type="SMART" id="SM00916"/>
    </source>
</evidence>
<evidence type="ECO:0000256" key="3">
    <source>
        <dbReference type="ARBA" id="ARBA00008939"/>
    </source>
</evidence>
<evidence type="ECO:0000313" key="15">
    <source>
        <dbReference type="WBParaSite" id="TMUE_3000011769.1"/>
    </source>
</evidence>
<name>A0A5S6QXD6_TRIMR</name>
<dbReference type="WBParaSite" id="TMUE_3000011769.1">
    <property type="protein sequence ID" value="TMUE_3000011769.1"/>
    <property type="gene ID" value="WBGene00302815"/>
</dbReference>
<dbReference type="Pfam" id="PF05047">
    <property type="entry name" value="L51_S25_CI-B8"/>
    <property type="match status" value="1"/>
</dbReference>
<dbReference type="InterPro" id="IPR007741">
    <property type="entry name" value="Ribosomal_mL43/mS25/NADH_DH"/>
</dbReference>
<evidence type="ECO:0000256" key="4">
    <source>
        <dbReference type="ARBA" id="ARBA00016394"/>
    </source>
</evidence>
<keyword evidence="6" id="KW-0679">Respiratory chain</keyword>
<dbReference type="PANTHER" id="PTHR12878:SF0">
    <property type="entry name" value="NADH DEHYDROGENASE [UBIQUINONE] 1 ALPHA SUBCOMPLEX SUBUNIT 2"/>
    <property type="match status" value="1"/>
</dbReference>
<sequence length="135" mass="15742">MANSASAKGIRFYKYLLDLRLHFCPRSYASRGTREFIDTYLADVREANPGFPIFLIPHYDVEPWLYARYKFGRKSKIRLSNLTVHQVLCVVEEVSQGGFWMGTYLQKPTHAPRAFQLLPKEIKSRNPFEVLSKLQ</sequence>
<dbReference type="AlphaFoldDB" id="A0A5S6QXD6"/>
<keyword evidence="9" id="KW-0496">Mitochondrion</keyword>
<reference evidence="15" key="1">
    <citation type="submission" date="2019-12" db="UniProtKB">
        <authorList>
            <consortium name="WormBaseParasite"/>
        </authorList>
    </citation>
    <scope>IDENTIFICATION</scope>
</reference>
<evidence type="ECO:0000256" key="6">
    <source>
        <dbReference type="ARBA" id="ARBA00022660"/>
    </source>
</evidence>
<keyword evidence="14" id="KW-1185">Reference proteome</keyword>
<comment type="subcellular location">
    <subcellularLocation>
        <location evidence="2">Mitochondrion inner membrane</location>
        <topology evidence="2">Peripheral membrane protein</topology>
        <orientation evidence="2">Matrix side</orientation>
    </subcellularLocation>
</comment>
<dbReference type="Gene3D" id="3.40.30.10">
    <property type="entry name" value="Glutaredoxin"/>
    <property type="match status" value="1"/>
</dbReference>
<dbReference type="GO" id="GO:0005743">
    <property type="term" value="C:mitochondrial inner membrane"/>
    <property type="evidence" value="ECO:0007669"/>
    <property type="project" value="UniProtKB-SubCell"/>
</dbReference>
<dbReference type="SMART" id="SM00916">
    <property type="entry name" value="L51_S25_CI-B8"/>
    <property type="match status" value="1"/>
</dbReference>
<evidence type="ECO:0000256" key="10">
    <source>
        <dbReference type="ARBA" id="ARBA00023136"/>
    </source>
</evidence>
<evidence type="ECO:0000256" key="9">
    <source>
        <dbReference type="ARBA" id="ARBA00023128"/>
    </source>
</evidence>
<dbReference type="PANTHER" id="PTHR12878">
    <property type="entry name" value="NADH-UBIQUINONE OXIDOREDUCTASE B8 SUBUNIT"/>
    <property type="match status" value="1"/>
</dbReference>
<keyword evidence="8" id="KW-0249">Electron transport</keyword>
<evidence type="ECO:0000256" key="11">
    <source>
        <dbReference type="ARBA" id="ARBA00031441"/>
    </source>
</evidence>
<protein>
    <recommendedName>
        <fullName evidence="4">NADH dehydrogenase [ubiquinone] 1 alpha subcomplex subunit 2</fullName>
    </recommendedName>
    <alternativeName>
        <fullName evidence="11">Complex I-B8</fullName>
    </alternativeName>
    <alternativeName>
        <fullName evidence="12">NADH-ubiquinone oxidoreductase B8 subunit</fullName>
    </alternativeName>
</protein>
<evidence type="ECO:0000256" key="5">
    <source>
        <dbReference type="ARBA" id="ARBA00022448"/>
    </source>
</evidence>
<organism evidence="14 15">
    <name type="scientific">Trichuris muris</name>
    <name type="common">Mouse whipworm</name>
    <dbReference type="NCBI Taxonomy" id="70415"/>
    <lineage>
        <taxon>Eukaryota</taxon>
        <taxon>Metazoa</taxon>
        <taxon>Ecdysozoa</taxon>
        <taxon>Nematoda</taxon>
        <taxon>Enoplea</taxon>
        <taxon>Dorylaimia</taxon>
        <taxon>Trichinellida</taxon>
        <taxon>Trichuridae</taxon>
        <taxon>Trichuris</taxon>
    </lineage>
</organism>
<dbReference type="InterPro" id="IPR036249">
    <property type="entry name" value="Thioredoxin-like_sf"/>
</dbReference>
<keyword evidence="5" id="KW-0813">Transport</keyword>
<keyword evidence="7" id="KW-0999">Mitochondrion inner membrane</keyword>
<dbReference type="InterPro" id="IPR016464">
    <property type="entry name" value="NADH_Ub_cplx-1_asu_su-2"/>
</dbReference>
<dbReference type="STRING" id="70415.A0A5S6QXD6"/>
<evidence type="ECO:0000256" key="1">
    <source>
        <dbReference type="ARBA" id="ARBA00003195"/>
    </source>
</evidence>
<feature type="domain" description="Ribosomal protein/NADH dehydrogenase" evidence="13">
    <location>
        <begin position="26"/>
        <end position="98"/>
    </location>
</feature>